<dbReference type="InterPro" id="IPR027417">
    <property type="entry name" value="P-loop_NTPase"/>
</dbReference>
<name>A0A432V3E5_9HYPH</name>
<dbReference type="AlphaFoldDB" id="A0A432V3E5"/>
<dbReference type="GO" id="GO:0016787">
    <property type="term" value="F:hydrolase activity"/>
    <property type="evidence" value="ECO:0007669"/>
    <property type="project" value="UniProtKB-KW"/>
</dbReference>
<dbReference type="RefSeq" id="WP_128627841.1">
    <property type="nucleotide sequence ID" value="NZ_RKST01000018.1"/>
</dbReference>
<dbReference type="EMBL" id="RKST01000018">
    <property type="protein sequence ID" value="RUM96562.1"/>
    <property type="molecule type" value="Genomic_DNA"/>
</dbReference>
<protein>
    <submittedName>
        <fullName evidence="2">Nucleoside triphosphate hydrolase</fullName>
    </submittedName>
</protein>
<dbReference type="Gene3D" id="3.40.50.300">
    <property type="entry name" value="P-loop containing nucleotide triphosphate hydrolases"/>
    <property type="match status" value="1"/>
</dbReference>
<evidence type="ECO:0000313" key="3">
    <source>
        <dbReference type="Proteomes" id="UP000281647"/>
    </source>
</evidence>
<organism evidence="2 3">
    <name type="scientific">Borborobacter arsenicus</name>
    <dbReference type="NCBI Taxonomy" id="1851146"/>
    <lineage>
        <taxon>Bacteria</taxon>
        <taxon>Pseudomonadati</taxon>
        <taxon>Pseudomonadota</taxon>
        <taxon>Alphaproteobacteria</taxon>
        <taxon>Hyphomicrobiales</taxon>
        <taxon>Phyllobacteriaceae</taxon>
        <taxon>Borborobacter</taxon>
    </lineage>
</organism>
<keyword evidence="3" id="KW-1185">Reference proteome</keyword>
<dbReference type="NCBIfam" id="NF006746">
    <property type="entry name" value="PRK09270.1-5"/>
    <property type="match status" value="1"/>
</dbReference>
<dbReference type="Proteomes" id="UP000281647">
    <property type="component" value="Unassembled WGS sequence"/>
</dbReference>
<dbReference type="Pfam" id="PF00485">
    <property type="entry name" value="PRK"/>
    <property type="match status" value="1"/>
</dbReference>
<dbReference type="OrthoDB" id="3192509at2"/>
<comment type="caution">
    <text evidence="2">The sequence shown here is derived from an EMBL/GenBank/DDBJ whole genome shotgun (WGS) entry which is preliminary data.</text>
</comment>
<reference evidence="2 3" key="1">
    <citation type="submission" date="2018-11" db="EMBL/GenBank/DDBJ databases">
        <title>Pseudaminobacter arsenicus sp. nov., an arsenic-resistant bacterium isolated from arsenic-rich aquifers.</title>
        <authorList>
            <person name="Mu Y."/>
        </authorList>
    </citation>
    <scope>NUCLEOTIDE SEQUENCE [LARGE SCALE GENOMIC DNA]</scope>
    <source>
        <strain evidence="2 3">CB3</strain>
    </source>
</reference>
<dbReference type="GO" id="GO:0016301">
    <property type="term" value="F:kinase activity"/>
    <property type="evidence" value="ECO:0007669"/>
    <property type="project" value="InterPro"/>
</dbReference>
<sequence length="218" mass="24078">MSEIATIAASIFRHAARMPRFVVAIAGAPAAGKSTLAEKLHDLLPEGSAVVVQMDGFHFDDAILHQRGLRSRKGAPETFDYAGFAALLRRIRAAEPDIAIPVFDRDMELSRAGARIIGADIKFVLVEGNYLLLDEAPWNDLAPLFDFSIFLDVPRAELERRLMMRWREQGRPDEEARAWVASNDLPNAERILARLRRADLVLSEPSAGTGEGYKPASA</sequence>
<evidence type="ECO:0000259" key="1">
    <source>
        <dbReference type="Pfam" id="PF00485"/>
    </source>
</evidence>
<dbReference type="PANTHER" id="PTHR10285">
    <property type="entry name" value="URIDINE KINASE"/>
    <property type="match status" value="1"/>
</dbReference>
<feature type="domain" description="Phosphoribulokinase/uridine kinase" evidence="1">
    <location>
        <begin position="22"/>
        <end position="181"/>
    </location>
</feature>
<dbReference type="GO" id="GO:0005524">
    <property type="term" value="F:ATP binding"/>
    <property type="evidence" value="ECO:0007669"/>
    <property type="project" value="InterPro"/>
</dbReference>
<accession>A0A432V3E5</accession>
<keyword evidence="2" id="KW-0378">Hydrolase</keyword>
<gene>
    <name evidence="2" type="ORF">EET67_17545</name>
</gene>
<dbReference type="InterPro" id="IPR006083">
    <property type="entry name" value="PRK/URK"/>
</dbReference>
<dbReference type="SUPFAM" id="SSF52540">
    <property type="entry name" value="P-loop containing nucleoside triphosphate hydrolases"/>
    <property type="match status" value="1"/>
</dbReference>
<proteinExistence type="predicted"/>
<evidence type="ECO:0000313" key="2">
    <source>
        <dbReference type="EMBL" id="RUM96562.1"/>
    </source>
</evidence>